<dbReference type="Proteomes" id="UP000642553">
    <property type="component" value="Chromosome"/>
</dbReference>
<organism evidence="1 2">
    <name type="scientific">Akkermansia massiliensis</name>
    <dbReference type="NCBI Taxonomy" id="2927224"/>
    <lineage>
        <taxon>Bacteria</taxon>
        <taxon>Pseudomonadati</taxon>
        <taxon>Verrucomicrobiota</taxon>
        <taxon>Verrucomicrobiia</taxon>
        <taxon>Verrucomicrobiales</taxon>
        <taxon>Akkermansiaceae</taxon>
        <taxon>Akkermansia</taxon>
    </lineage>
</organism>
<protein>
    <submittedName>
        <fullName evidence="1">Uncharacterized protein</fullName>
    </submittedName>
</protein>
<sequence>MFQNAASYNGYLTELCQAAYADEADSISRKLFPTVGVKTAVGSYKKRDIDNAFRVYKTALSRGNSPTRIDTNATDDFYNCKPHALEVGSWKFDMEQDGGGDDERESNLQDLISSQLVTREVEAVTIWKAGVPVTAGSGNWTSTAGQKANIVQELDNMALTIQAAIGRKPTHLILGLKAWVTMKNHPFFVNRLQGLELTASLDILKNMLVFQDLDVSLASMPYQPAARGKSGKMQGIMGSDIFMFYSQDAPTRNDMSAAKDFTLEPSGPEILSEERTLEVVDMMYWSTHRKVTNPAAAARIEVS</sequence>
<proteinExistence type="predicted"/>
<reference evidence="1" key="1">
    <citation type="submission" date="2018-05" db="EMBL/GenBank/DDBJ databases">
        <title>Complete genome sequnece of Akkermansia muciniphila EB-AMDK-40.</title>
        <authorList>
            <person name="Nam Y.-D."/>
            <person name="Chung W.-H."/>
            <person name="Park Y.S."/>
            <person name="Kang J."/>
        </authorList>
    </citation>
    <scope>NUCLEOTIDE SEQUENCE</scope>
    <source>
        <strain evidence="1">EB-AMDK-40</strain>
    </source>
</reference>
<gene>
    <name evidence="1" type="ORF">DMI76_00815</name>
</gene>
<name>A0AAE6T8M5_9BACT</name>
<accession>A0AAE6T8M5</accession>
<dbReference type="AlphaFoldDB" id="A0AAE6T8M5"/>
<dbReference type="RefSeq" id="WP_205575886.1">
    <property type="nucleotide sequence ID" value="NZ_CP029701.1"/>
</dbReference>
<dbReference type="Gene3D" id="3.90.1690.10">
    <property type="entry name" value="phage-related protein like domain"/>
    <property type="match status" value="1"/>
</dbReference>
<dbReference type="InterPro" id="IPR053738">
    <property type="entry name" value="Lambda_capsid_assembly"/>
</dbReference>
<evidence type="ECO:0000313" key="1">
    <source>
        <dbReference type="EMBL" id="QHV62005.1"/>
    </source>
</evidence>
<evidence type="ECO:0000313" key="2">
    <source>
        <dbReference type="Proteomes" id="UP000642553"/>
    </source>
</evidence>
<dbReference type="EMBL" id="CP029701">
    <property type="protein sequence ID" value="QHV62005.1"/>
    <property type="molecule type" value="Genomic_DNA"/>
</dbReference>